<evidence type="ECO:0000256" key="3">
    <source>
        <dbReference type="ARBA" id="ARBA00022475"/>
    </source>
</evidence>
<dbReference type="GO" id="GO:0005886">
    <property type="term" value="C:plasma membrane"/>
    <property type="evidence" value="ECO:0007669"/>
    <property type="project" value="UniProtKB-UniRule"/>
</dbReference>
<dbReference type="PANTHER" id="PTHR33910">
    <property type="entry name" value="PROTEIN TRANSLOCASE SUBUNIT SECE"/>
    <property type="match status" value="1"/>
</dbReference>
<evidence type="ECO:0000256" key="5">
    <source>
        <dbReference type="ARBA" id="ARBA00022927"/>
    </source>
</evidence>
<dbReference type="GO" id="GO:0006605">
    <property type="term" value="P:protein targeting"/>
    <property type="evidence" value="ECO:0007669"/>
    <property type="project" value="UniProtKB-UniRule"/>
</dbReference>
<evidence type="ECO:0000256" key="7">
    <source>
        <dbReference type="ARBA" id="ARBA00023010"/>
    </source>
</evidence>
<comment type="subcellular location">
    <subcellularLocation>
        <location evidence="1">Membrane</location>
    </subcellularLocation>
</comment>
<keyword evidence="8 9" id="KW-0472">Membrane</keyword>
<keyword evidence="7 9" id="KW-0811">Translocation</keyword>
<evidence type="ECO:0000256" key="2">
    <source>
        <dbReference type="ARBA" id="ARBA00022448"/>
    </source>
</evidence>
<dbReference type="GO" id="GO:0008320">
    <property type="term" value="F:protein transmembrane transporter activity"/>
    <property type="evidence" value="ECO:0007669"/>
    <property type="project" value="UniProtKB-UniRule"/>
</dbReference>
<comment type="similarity">
    <text evidence="9">Belongs to the SecE/SEC61-gamma family.</text>
</comment>
<keyword evidence="2 9" id="KW-0813">Transport</keyword>
<dbReference type="AlphaFoldDB" id="K0CI22"/>
<evidence type="ECO:0000313" key="10">
    <source>
        <dbReference type="EMBL" id="AFT72070.1"/>
    </source>
</evidence>
<evidence type="ECO:0000313" key="11">
    <source>
        <dbReference type="Proteomes" id="UP000006286"/>
    </source>
</evidence>
<keyword evidence="9" id="KW-0997">Cell inner membrane</keyword>
<feature type="transmembrane region" description="Helical" evidence="9">
    <location>
        <begin position="46"/>
        <end position="64"/>
    </location>
</feature>
<dbReference type="eggNOG" id="COG0690">
    <property type="taxonomic scope" value="Bacteria"/>
</dbReference>
<dbReference type="Gene3D" id="1.20.5.1030">
    <property type="entry name" value="Preprotein translocase secy subunit"/>
    <property type="match status" value="1"/>
</dbReference>
<keyword evidence="6 9" id="KW-1133">Transmembrane helix</keyword>
<dbReference type="PRINTS" id="PR01650">
    <property type="entry name" value="SECETRNLCASE"/>
</dbReference>
<dbReference type="NCBIfam" id="TIGR00964">
    <property type="entry name" value="secE_bact"/>
    <property type="match status" value="1"/>
</dbReference>
<dbReference type="Proteomes" id="UP000006286">
    <property type="component" value="Chromosome"/>
</dbReference>
<dbReference type="InterPro" id="IPR038379">
    <property type="entry name" value="SecE_sf"/>
</dbReference>
<evidence type="ECO:0000256" key="1">
    <source>
        <dbReference type="ARBA" id="ARBA00004370"/>
    </source>
</evidence>
<dbReference type="PANTHER" id="PTHR33910:SF1">
    <property type="entry name" value="PROTEIN TRANSLOCASE SUBUNIT SECE"/>
    <property type="match status" value="1"/>
</dbReference>
<feature type="transmembrane region" description="Helical" evidence="9">
    <location>
        <begin position="20"/>
        <end position="40"/>
    </location>
</feature>
<keyword evidence="4 9" id="KW-0812">Transmembrane</keyword>
<sequence length="128" mass="14020">MHRQMNEKVEGQSGSSTLEVIKWLVVAALVAAAVFGNSYFSDVSPLYRALGVVAVALVAAFVALQTEQGRSFNQLRKDSMVELRKVVWPTRQETLQTTLIVLVFVVIVALLLFVLDWALSGLISTLIG</sequence>
<dbReference type="InterPro" id="IPR005807">
    <property type="entry name" value="SecE_bac"/>
</dbReference>
<organism evidence="10 11">
    <name type="scientific">Alcanivorax dieselolei (strain DSM 16502 / CGMCC 1.3690 / MCCC 1A00001 / B-5)</name>
    <name type="common">Alloalcanivorax dieselolei</name>
    <dbReference type="NCBI Taxonomy" id="930169"/>
    <lineage>
        <taxon>Bacteria</taxon>
        <taxon>Pseudomonadati</taxon>
        <taxon>Pseudomonadota</taxon>
        <taxon>Gammaproteobacteria</taxon>
        <taxon>Oceanospirillales</taxon>
        <taxon>Alcanivoracaceae</taxon>
        <taxon>Alloalcanivorax</taxon>
    </lineage>
</organism>
<dbReference type="PATRIC" id="fig|930169.3.peg.3761"/>
<name>K0CI22_ALCDB</name>
<dbReference type="GO" id="GO:0065002">
    <property type="term" value="P:intracellular protein transmembrane transport"/>
    <property type="evidence" value="ECO:0007669"/>
    <property type="project" value="UniProtKB-UniRule"/>
</dbReference>
<reference evidence="10 11" key="1">
    <citation type="journal article" date="2012" name="J. Bacteriol.">
        <title>Complete genome sequence of Alcanivorax dieselolei type strain B5.</title>
        <authorList>
            <person name="Lai Q."/>
            <person name="Li W."/>
            <person name="Shao Z."/>
        </authorList>
    </citation>
    <scope>NUCLEOTIDE SEQUENCE [LARGE SCALE GENOMIC DNA]</scope>
    <source>
        <strain evidence="11">DSM 16502 / CGMCC 1.3690 / B-5</strain>
    </source>
</reference>
<accession>K0CI22</accession>
<comment type="function">
    <text evidence="9">Essential subunit of the Sec protein translocation channel SecYEG. Clamps together the 2 halves of SecY. May contact the channel plug during translocation.</text>
</comment>
<evidence type="ECO:0000256" key="6">
    <source>
        <dbReference type="ARBA" id="ARBA00022989"/>
    </source>
</evidence>
<keyword evidence="3 9" id="KW-1003">Cell membrane</keyword>
<protein>
    <recommendedName>
        <fullName evidence="9">Protein translocase subunit SecE</fullName>
    </recommendedName>
</protein>
<dbReference type="GO" id="GO:0043952">
    <property type="term" value="P:protein transport by the Sec complex"/>
    <property type="evidence" value="ECO:0007669"/>
    <property type="project" value="UniProtKB-UniRule"/>
</dbReference>
<dbReference type="GO" id="GO:0009306">
    <property type="term" value="P:protein secretion"/>
    <property type="evidence" value="ECO:0007669"/>
    <property type="project" value="UniProtKB-UniRule"/>
</dbReference>
<dbReference type="STRING" id="930169.B5T_03808"/>
<dbReference type="EMBL" id="CP003466">
    <property type="protein sequence ID" value="AFT72070.1"/>
    <property type="molecule type" value="Genomic_DNA"/>
</dbReference>
<proteinExistence type="inferred from homology"/>
<dbReference type="KEGG" id="adi:B5T_03808"/>
<dbReference type="Pfam" id="PF00584">
    <property type="entry name" value="SecE"/>
    <property type="match status" value="1"/>
</dbReference>
<dbReference type="HAMAP" id="MF_00422">
    <property type="entry name" value="SecE"/>
    <property type="match status" value="1"/>
</dbReference>
<dbReference type="HOGENOM" id="CLU_113663_0_1_6"/>
<keyword evidence="5 9" id="KW-0653">Protein transport</keyword>
<comment type="subunit">
    <text evidence="9">Component of the Sec protein translocase complex. Heterotrimer consisting of SecY, SecE and SecG subunits. The heterotrimers can form oligomers, although 1 heterotrimer is thought to be able to translocate proteins. Interacts with the ribosome. Interacts with SecDF, and other proteins may be involved. Interacts with SecA.</text>
</comment>
<evidence type="ECO:0000256" key="8">
    <source>
        <dbReference type="ARBA" id="ARBA00023136"/>
    </source>
</evidence>
<feature type="transmembrane region" description="Helical" evidence="9">
    <location>
        <begin position="99"/>
        <end position="119"/>
    </location>
</feature>
<dbReference type="InterPro" id="IPR001901">
    <property type="entry name" value="Translocase_SecE/Sec61-g"/>
</dbReference>
<comment type="caution">
    <text evidence="9">Lacks conserved residue(s) required for the propagation of feature annotation.</text>
</comment>
<gene>
    <name evidence="9 10" type="primary">secE</name>
    <name evidence="10" type="ordered locus">B5T_03808</name>
</gene>
<evidence type="ECO:0000256" key="9">
    <source>
        <dbReference type="HAMAP-Rule" id="MF_00422"/>
    </source>
</evidence>
<evidence type="ECO:0000256" key="4">
    <source>
        <dbReference type="ARBA" id="ARBA00022692"/>
    </source>
</evidence>
<keyword evidence="11" id="KW-1185">Reference proteome</keyword>